<evidence type="ECO:0000313" key="3">
    <source>
        <dbReference type="Proteomes" id="UP000647491"/>
    </source>
</evidence>
<dbReference type="CDD" id="cd03801">
    <property type="entry name" value="GT4_PimA-like"/>
    <property type="match status" value="1"/>
</dbReference>
<dbReference type="EMBL" id="JACRTJ010000006">
    <property type="protein sequence ID" value="MBC8598141.1"/>
    <property type="molecule type" value="Genomic_DNA"/>
</dbReference>
<gene>
    <name evidence="2" type="ORF">H8708_02695</name>
</gene>
<comment type="caution">
    <text evidence="2">The sequence shown here is derived from an EMBL/GenBank/DDBJ whole genome shotgun (WGS) entry which is preliminary data.</text>
</comment>
<dbReference type="SUPFAM" id="SSF53756">
    <property type="entry name" value="UDP-Glycosyltransferase/glycogen phosphorylase"/>
    <property type="match status" value="1"/>
</dbReference>
<dbReference type="InterPro" id="IPR001296">
    <property type="entry name" value="Glyco_trans_1"/>
</dbReference>
<dbReference type="PANTHER" id="PTHR12526:SF630">
    <property type="entry name" value="GLYCOSYLTRANSFERASE"/>
    <property type="match status" value="1"/>
</dbReference>
<protein>
    <submittedName>
        <fullName evidence="2">Glycosyltransferase</fullName>
    </submittedName>
</protein>
<reference evidence="2 3" key="1">
    <citation type="submission" date="2020-08" db="EMBL/GenBank/DDBJ databases">
        <title>Genome public.</title>
        <authorList>
            <person name="Liu C."/>
            <person name="Sun Q."/>
        </authorList>
    </citation>
    <scope>NUCLEOTIDE SEQUENCE [LARGE SCALE GENOMIC DNA]</scope>
    <source>
        <strain evidence="2 3">BX10</strain>
    </source>
</reference>
<proteinExistence type="predicted"/>
<dbReference type="PANTHER" id="PTHR12526">
    <property type="entry name" value="GLYCOSYLTRANSFERASE"/>
    <property type="match status" value="1"/>
</dbReference>
<feature type="domain" description="Glycosyl transferase family 1" evidence="1">
    <location>
        <begin position="182"/>
        <end position="337"/>
    </location>
</feature>
<dbReference type="Proteomes" id="UP000647491">
    <property type="component" value="Unassembled WGS sequence"/>
</dbReference>
<evidence type="ECO:0000313" key="2">
    <source>
        <dbReference type="EMBL" id="MBC8598141.1"/>
    </source>
</evidence>
<evidence type="ECO:0000259" key="1">
    <source>
        <dbReference type="Pfam" id="PF00534"/>
    </source>
</evidence>
<keyword evidence="3" id="KW-1185">Reference proteome</keyword>
<dbReference type="RefSeq" id="WP_262426870.1">
    <property type="nucleotide sequence ID" value="NZ_JACRTJ010000006.1"/>
</dbReference>
<accession>A0ABR7NPU6</accession>
<sequence>MEDVIIITNPMIAVNESAKVTLSKFLRVIEPCCRNLQVLGGNLRIEGDLKQVQLVSVPIKRSPNKMKRLFDLVWLQLKMSELVMQHVQEGMQVFFWIGDKMLLPYFCVKYKKAEINYFIYGNPQKEGKKGFFSKISAFLIRIMAENADYICMESPSVEHEWKGLRIDRKRIIHLYTEVMPMTPIVERKRVIGMVCRLTAGKHVLESIQAFSEIHKDFPDWRLEIVGSGVQETECRNLIRKLNLDGSVVLYGWIDHAQLRSVTKRWKFLLFPSDTEGMPNGVIEMMAQGIPPIASPVGGICDVVEVNKTGWVIDACSVHGIQSALKQALRSECYESVSEEAQRVIALKYVLEAAQIDAKIQMLR</sequence>
<dbReference type="Pfam" id="PF00534">
    <property type="entry name" value="Glycos_transf_1"/>
    <property type="match status" value="1"/>
</dbReference>
<dbReference type="Gene3D" id="3.40.50.2000">
    <property type="entry name" value="Glycogen Phosphorylase B"/>
    <property type="match status" value="1"/>
</dbReference>
<name>A0ABR7NPU6_9FIRM</name>
<organism evidence="2 3">
    <name type="scientific">Enterocloster hominis</name>
    <name type="common">ex Liu et al. 2021</name>
    <dbReference type="NCBI Taxonomy" id="2763663"/>
    <lineage>
        <taxon>Bacteria</taxon>
        <taxon>Bacillati</taxon>
        <taxon>Bacillota</taxon>
        <taxon>Clostridia</taxon>
        <taxon>Lachnospirales</taxon>
        <taxon>Lachnospiraceae</taxon>
        <taxon>Enterocloster</taxon>
    </lineage>
</organism>